<dbReference type="Proteomes" id="UP001596220">
    <property type="component" value="Unassembled WGS sequence"/>
</dbReference>
<name>A0ABW1P714_9PSEU</name>
<comment type="caution">
    <text evidence="1">The sequence shown here is derived from an EMBL/GenBank/DDBJ whole genome shotgun (WGS) entry which is preliminary data.</text>
</comment>
<dbReference type="InterPro" id="IPR039452">
    <property type="entry name" value="DUF5403"/>
</dbReference>
<gene>
    <name evidence="1" type="ORF">ACFP3R_16460</name>
</gene>
<evidence type="ECO:0000313" key="1">
    <source>
        <dbReference type="EMBL" id="MFC6090873.1"/>
    </source>
</evidence>
<proteinExistence type="predicted"/>
<protein>
    <submittedName>
        <fullName evidence="1">DUF5403 family protein</fullName>
    </submittedName>
</protein>
<dbReference type="RefSeq" id="WP_380637073.1">
    <property type="nucleotide sequence ID" value="NZ_JBHSQO010000014.1"/>
</dbReference>
<dbReference type="Pfam" id="PF17395">
    <property type="entry name" value="DUF5403"/>
    <property type="match status" value="1"/>
</dbReference>
<sequence length="97" mass="10393">MAFVYHDAAEKIAHLDGVTAAVVEAAGPTLRRARALLAEHTTDDDGEHHEVVLRLGQKTDAFVDLIGPAPVALEIGHVTPKGKMVEGRHILKRALGE</sequence>
<organism evidence="1 2">
    <name type="scientific">Saccharothrix lopnurensis</name>
    <dbReference type="NCBI Taxonomy" id="1670621"/>
    <lineage>
        <taxon>Bacteria</taxon>
        <taxon>Bacillati</taxon>
        <taxon>Actinomycetota</taxon>
        <taxon>Actinomycetes</taxon>
        <taxon>Pseudonocardiales</taxon>
        <taxon>Pseudonocardiaceae</taxon>
        <taxon>Saccharothrix</taxon>
    </lineage>
</organism>
<accession>A0ABW1P714</accession>
<evidence type="ECO:0000313" key="2">
    <source>
        <dbReference type="Proteomes" id="UP001596220"/>
    </source>
</evidence>
<dbReference type="EMBL" id="JBHSQO010000014">
    <property type="protein sequence ID" value="MFC6090873.1"/>
    <property type="molecule type" value="Genomic_DNA"/>
</dbReference>
<reference evidence="2" key="1">
    <citation type="journal article" date="2019" name="Int. J. Syst. Evol. Microbiol.">
        <title>The Global Catalogue of Microorganisms (GCM) 10K type strain sequencing project: providing services to taxonomists for standard genome sequencing and annotation.</title>
        <authorList>
            <consortium name="The Broad Institute Genomics Platform"/>
            <consortium name="The Broad Institute Genome Sequencing Center for Infectious Disease"/>
            <person name="Wu L."/>
            <person name="Ma J."/>
        </authorList>
    </citation>
    <scope>NUCLEOTIDE SEQUENCE [LARGE SCALE GENOMIC DNA]</scope>
    <source>
        <strain evidence="2">CGMCC 4.7246</strain>
    </source>
</reference>
<keyword evidence="2" id="KW-1185">Reference proteome</keyword>